<accession>A0ABT1WPB8</accession>
<dbReference type="SUPFAM" id="SSF53474">
    <property type="entry name" value="alpha/beta-Hydrolases"/>
    <property type="match status" value="1"/>
</dbReference>
<keyword evidence="2" id="KW-1185">Reference proteome</keyword>
<reference evidence="1" key="3">
    <citation type="journal article" date="2023" name="Microbiol. Resour. Announc.">
        <title>Draft Genome Sequence of Granulicatella sp. Strain S8, Isolated from a Marine Fish, Seriola quinqueradiata.</title>
        <authorList>
            <person name="Lee M."/>
            <person name="Farooq A."/>
            <person name="Jeong J.B."/>
            <person name="Jung M.Y."/>
        </authorList>
    </citation>
    <scope>NUCLEOTIDE SEQUENCE</scope>
    <source>
        <strain evidence="1">S8</strain>
    </source>
</reference>
<evidence type="ECO:0000313" key="1">
    <source>
        <dbReference type="EMBL" id="MCQ9210367.1"/>
    </source>
</evidence>
<gene>
    <name evidence="1" type="ORF">NPA36_07365</name>
</gene>
<dbReference type="InterPro" id="IPR029058">
    <property type="entry name" value="AB_hydrolase_fold"/>
</dbReference>
<dbReference type="EMBL" id="JANHNZ010000007">
    <property type="protein sequence ID" value="MCQ9210367.1"/>
    <property type="molecule type" value="Genomic_DNA"/>
</dbReference>
<evidence type="ECO:0000313" key="2">
    <source>
        <dbReference type="Proteomes" id="UP001059480"/>
    </source>
</evidence>
<dbReference type="Gene3D" id="3.40.50.1820">
    <property type="entry name" value="alpha/beta hydrolase"/>
    <property type="match status" value="1"/>
</dbReference>
<protein>
    <submittedName>
        <fullName evidence="1">DUF2974 domain-containing protein</fullName>
    </submittedName>
</protein>
<dbReference type="RefSeq" id="WP_256945480.1">
    <property type="nucleotide sequence ID" value="NZ_JANHNZ010000007.1"/>
</dbReference>
<reference evidence="1" key="2">
    <citation type="journal article" date="2023" name="Curr. Microbiol.">
        <title>Granulicatella seriolae sp. nov., a Novel Facultative Anaerobe Isolated from Yellowtail Marine Fish.</title>
        <authorList>
            <person name="Lee M."/>
            <person name="Choi Y.J."/>
            <person name="Farooq A."/>
            <person name="Jeong J.B."/>
            <person name="Jung M.Y."/>
        </authorList>
    </citation>
    <scope>NUCLEOTIDE SEQUENCE</scope>
    <source>
        <strain evidence="1">S8</strain>
    </source>
</reference>
<comment type="caution">
    <text evidence="1">The sequence shown here is derived from an EMBL/GenBank/DDBJ whole genome shotgun (WGS) entry which is preliminary data.</text>
</comment>
<name>A0ABT1WPB8_9LACT</name>
<organism evidence="1 2">
    <name type="scientific">Granulicatella seriolae</name>
    <dbReference type="NCBI Taxonomy" id="2967226"/>
    <lineage>
        <taxon>Bacteria</taxon>
        <taxon>Bacillati</taxon>
        <taxon>Bacillota</taxon>
        <taxon>Bacilli</taxon>
        <taxon>Lactobacillales</taxon>
        <taxon>Carnobacteriaceae</taxon>
        <taxon>Granulicatella</taxon>
    </lineage>
</organism>
<sequence>MSNTIQYVKQYANVTFDQMPLNAIDILILTEIGYLEFEDIISNSLDQRQGRTLKEAADLYMTVKDERLKNNWVLNTKNRVTLLSEAGQVKRYESIYMYGYVNEIDLEIQKQFSAIMYGGLPDGVILAFRGTDDTLIGWKEDFQMTYLKKIPSQESAKEYLQKLVDVGQEPFIITGHSKGGNLAVYAAATAKRQVQKQLQAVFSFDGPGTNKTLVQSRGYQAIRDKIHAFIPQDSVVGKMLESDVVATVVKSNALGLIQHNSFTWQIKDNKFVELPETTKSSAEIDKTLTTWMYSLSDEELKEFFDIFFGLLFQTGVKTLGDVSADIFKTLQAVLNESRQLDDNKREMMIRIARLLFDTRYEVWADNFKKQVESLGLSNFELPQVDLAAMNPVDKLLPKKTGNIKLNPELSEESERLRLEYQKKGKEMKN</sequence>
<dbReference type="InterPro" id="IPR024499">
    <property type="entry name" value="Mbeg1-like"/>
</dbReference>
<reference evidence="1" key="1">
    <citation type="submission" date="2022-07" db="EMBL/GenBank/DDBJ databases">
        <authorList>
            <person name="Jung M.-Y."/>
            <person name="Lee M."/>
        </authorList>
    </citation>
    <scope>NUCLEOTIDE SEQUENCE</scope>
    <source>
        <strain evidence="1">S8</strain>
    </source>
</reference>
<dbReference type="Proteomes" id="UP001059480">
    <property type="component" value="Unassembled WGS sequence"/>
</dbReference>
<dbReference type="Pfam" id="PF11187">
    <property type="entry name" value="Mbeg1-like"/>
    <property type="match status" value="1"/>
</dbReference>
<proteinExistence type="predicted"/>